<name>A0A915IT69_ROMCU</name>
<dbReference type="AlphaFoldDB" id="A0A915IT69"/>
<keyword evidence="2" id="KW-1185">Reference proteome</keyword>
<protein>
    <submittedName>
        <fullName evidence="3">Uncharacterized protein</fullName>
    </submittedName>
</protein>
<feature type="region of interest" description="Disordered" evidence="1">
    <location>
        <begin position="92"/>
        <end position="125"/>
    </location>
</feature>
<proteinExistence type="predicted"/>
<feature type="compositionally biased region" description="Basic and acidic residues" evidence="1">
    <location>
        <begin position="103"/>
        <end position="114"/>
    </location>
</feature>
<dbReference type="Proteomes" id="UP000887565">
    <property type="component" value="Unplaced"/>
</dbReference>
<reference evidence="3" key="1">
    <citation type="submission" date="2022-11" db="UniProtKB">
        <authorList>
            <consortium name="WormBaseParasite"/>
        </authorList>
    </citation>
    <scope>IDENTIFICATION</scope>
</reference>
<evidence type="ECO:0000313" key="2">
    <source>
        <dbReference type="Proteomes" id="UP000887565"/>
    </source>
</evidence>
<evidence type="ECO:0000313" key="3">
    <source>
        <dbReference type="WBParaSite" id="nRc.2.0.1.t16574-RA"/>
    </source>
</evidence>
<sequence length="125" mass="14390">MDRLSVLDRDEYFPNGENSDENSEIDDNSSSDDEEFGGQFLRELARNIDQKTNFDSKFHIFDAKNCGKNENEDDFEQDMEKELSSSFELFVQKKGAKNVGKPPKYDDSNLLKDENENENGTNSDE</sequence>
<dbReference type="WBParaSite" id="nRc.2.0.1.t16574-RA">
    <property type="protein sequence ID" value="nRc.2.0.1.t16574-RA"/>
    <property type="gene ID" value="nRc.2.0.1.g16574"/>
</dbReference>
<feature type="region of interest" description="Disordered" evidence="1">
    <location>
        <begin position="1"/>
        <end position="37"/>
    </location>
</feature>
<organism evidence="2 3">
    <name type="scientific">Romanomermis culicivorax</name>
    <name type="common">Nematode worm</name>
    <dbReference type="NCBI Taxonomy" id="13658"/>
    <lineage>
        <taxon>Eukaryota</taxon>
        <taxon>Metazoa</taxon>
        <taxon>Ecdysozoa</taxon>
        <taxon>Nematoda</taxon>
        <taxon>Enoplea</taxon>
        <taxon>Dorylaimia</taxon>
        <taxon>Mermithida</taxon>
        <taxon>Mermithoidea</taxon>
        <taxon>Mermithidae</taxon>
        <taxon>Romanomermis</taxon>
    </lineage>
</organism>
<feature type="compositionally biased region" description="Acidic residues" evidence="1">
    <location>
        <begin position="18"/>
        <end position="36"/>
    </location>
</feature>
<accession>A0A915IT69</accession>
<feature type="compositionally biased region" description="Basic and acidic residues" evidence="1">
    <location>
        <begin position="1"/>
        <end position="12"/>
    </location>
</feature>
<evidence type="ECO:0000256" key="1">
    <source>
        <dbReference type="SAM" id="MobiDB-lite"/>
    </source>
</evidence>